<proteinExistence type="predicted"/>
<protein>
    <submittedName>
        <fullName evidence="3">Uncharacterized protein</fullName>
    </submittedName>
</protein>
<evidence type="ECO:0000313" key="3">
    <source>
        <dbReference type="EMBL" id="CAE0043236.1"/>
    </source>
</evidence>
<evidence type="ECO:0000256" key="1">
    <source>
        <dbReference type="SAM" id="MobiDB-lite"/>
    </source>
</evidence>
<dbReference type="PANTHER" id="PTHR10476">
    <property type="entry name" value="CHARGED MULTIVESICULAR BODY PROTEIN"/>
    <property type="match status" value="1"/>
</dbReference>
<name>A0A7S3ECZ3_9RHOD</name>
<organism evidence="3">
    <name type="scientific">Rhodosorus marinus</name>
    <dbReference type="NCBI Taxonomy" id="101924"/>
    <lineage>
        <taxon>Eukaryota</taxon>
        <taxon>Rhodophyta</taxon>
        <taxon>Stylonematophyceae</taxon>
        <taxon>Stylonematales</taxon>
        <taxon>Stylonemataceae</taxon>
        <taxon>Rhodosorus</taxon>
    </lineage>
</organism>
<dbReference type="EMBL" id="HBHW01014440">
    <property type="protein sequence ID" value="CAE0043236.1"/>
    <property type="molecule type" value="Transcribed_RNA"/>
</dbReference>
<dbReference type="Pfam" id="PF03357">
    <property type="entry name" value="Snf7"/>
    <property type="match status" value="1"/>
</dbReference>
<sequence>MANIMGGVVKAMGVMNKQMDLPSMQKVIMEYEKQSGMMDMTQEMMDDALDDMGMEDEEESQEVIDKVLDELNIERTVEIGSSVPATKAQPGAAPVQEDDLMERLENLKK</sequence>
<dbReference type="EMBL" id="HBHW01014441">
    <property type="protein sequence ID" value="CAE0043237.1"/>
    <property type="molecule type" value="Transcribed_RNA"/>
</dbReference>
<dbReference type="EMBL" id="HBHW01014435">
    <property type="protein sequence ID" value="CAE0043231.1"/>
    <property type="molecule type" value="Transcribed_RNA"/>
</dbReference>
<reference evidence="3" key="1">
    <citation type="submission" date="2021-01" db="EMBL/GenBank/DDBJ databases">
        <authorList>
            <person name="Corre E."/>
            <person name="Pelletier E."/>
            <person name="Niang G."/>
            <person name="Scheremetjew M."/>
            <person name="Finn R."/>
            <person name="Kale V."/>
            <person name="Holt S."/>
            <person name="Cochrane G."/>
            <person name="Meng A."/>
            <person name="Brown T."/>
            <person name="Cohen L."/>
        </authorList>
    </citation>
    <scope>NUCLEOTIDE SEQUENCE</scope>
    <source>
        <strain evidence="3">CCMP 769</strain>
    </source>
</reference>
<evidence type="ECO:0000313" key="2">
    <source>
        <dbReference type="EMBL" id="CAE0043231.1"/>
    </source>
</evidence>
<dbReference type="AlphaFoldDB" id="A0A7S3ECZ3"/>
<dbReference type="InterPro" id="IPR005024">
    <property type="entry name" value="Snf7_fam"/>
</dbReference>
<evidence type="ECO:0000313" key="4">
    <source>
        <dbReference type="EMBL" id="CAE0043237.1"/>
    </source>
</evidence>
<accession>A0A7S3ECZ3</accession>
<gene>
    <name evidence="2" type="ORF">RMAR00112_LOCUS11202</name>
    <name evidence="3" type="ORF">RMAR00112_LOCUS11207</name>
    <name evidence="4" type="ORF">RMAR00112_LOCUS11208</name>
</gene>
<dbReference type="Gene3D" id="6.10.140.1230">
    <property type="match status" value="1"/>
</dbReference>
<feature type="region of interest" description="Disordered" evidence="1">
    <location>
        <begin position="82"/>
        <end position="109"/>
    </location>
</feature>
<dbReference type="GO" id="GO:0007034">
    <property type="term" value="P:vacuolar transport"/>
    <property type="evidence" value="ECO:0007669"/>
    <property type="project" value="InterPro"/>
</dbReference>